<dbReference type="PANTHER" id="PTHR12993">
    <property type="entry name" value="N-ACETYLGLUCOSAMINYL-PHOSPHATIDYLINOSITOL DE-N-ACETYLASE-RELATED"/>
    <property type="match status" value="1"/>
</dbReference>
<keyword evidence="2" id="KW-1185">Reference proteome</keyword>
<dbReference type="RefSeq" id="WP_213654725.1">
    <property type="nucleotide sequence ID" value="NZ_BOSL01000005.1"/>
</dbReference>
<dbReference type="Proteomes" id="UP000679992">
    <property type="component" value="Unassembled WGS sequence"/>
</dbReference>
<dbReference type="InterPro" id="IPR024078">
    <property type="entry name" value="LmbE-like_dom_sf"/>
</dbReference>
<accession>A0ABQ4MAP9</accession>
<gene>
    <name evidence="1" type="ORF">J42TS3_21060</name>
</gene>
<dbReference type="Gene3D" id="3.40.50.10320">
    <property type="entry name" value="LmbE-like"/>
    <property type="match status" value="1"/>
</dbReference>
<sequence length="249" mass="27937">MNNMNRNTARKLLAVFAHPDDETFICGGTLAKYAAEGADITLVSATRGEMGRRMGNPPYLNRETIAAAREHELREACDCLGIRELIFLDIRDKTVEFTDEESLTARIEDLIRDINPDAVLTFHERLGGHPDHCAIGKATKAAFSRAGRKDGLYYISFGDMMAVPERFGYTRSDIVKINVSEHLEAKLAAFRAHRCQSEIDEWVWLPDAEALARFGMHEYFIKTELAAPLVNDDDLFQSEDSGAVFAFES</sequence>
<comment type="caution">
    <text evidence="1">The sequence shown here is derived from an EMBL/GenBank/DDBJ whole genome shotgun (WGS) entry which is preliminary data.</text>
</comment>
<evidence type="ECO:0000313" key="1">
    <source>
        <dbReference type="EMBL" id="GIP53071.1"/>
    </source>
</evidence>
<dbReference type="EMBL" id="BOSL01000005">
    <property type="protein sequence ID" value="GIP53071.1"/>
    <property type="molecule type" value="Genomic_DNA"/>
</dbReference>
<protein>
    <submittedName>
        <fullName evidence="1">Bacillithiol biosynthesis deacetylase BshB2</fullName>
    </submittedName>
</protein>
<dbReference type="SUPFAM" id="SSF102588">
    <property type="entry name" value="LmbE-like"/>
    <property type="match status" value="1"/>
</dbReference>
<organism evidence="1 2">
    <name type="scientific">Paenibacillus vini</name>
    <dbReference type="NCBI Taxonomy" id="1476024"/>
    <lineage>
        <taxon>Bacteria</taxon>
        <taxon>Bacillati</taxon>
        <taxon>Bacillota</taxon>
        <taxon>Bacilli</taxon>
        <taxon>Bacillales</taxon>
        <taxon>Paenibacillaceae</taxon>
        <taxon>Paenibacillus</taxon>
    </lineage>
</organism>
<dbReference type="PANTHER" id="PTHR12993:SF11">
    <property type="entry name" value="N-ACETYLGLUCOSAMINYL-PHOSPHATIDYLINOSITOL DE-N-ACETYLASE"/>
    <property type="match status" value="1"/>
</dbReference>
<dbReference type="Pfam" id="PF02585">
    <property type="entry name" value="PIG-L"/>
    <property type="match status" value="1"/>
</dbReference>
<dbReference type="InterPro" id="IPR003737">
    <property type="entry name" value="GlcNAc_PI_deacetylase-related"/>
</dbReference>
<reference evidence="1 2" key="1">
    <citation type="submission" date="2021-03" db="EMBL/GenBank/DDBJ databases">
        <title>Antimicrobial resistance genes in bacteria isolated from Japanese honey, and their potential for conferring macrolide and lincosamide resistance in the American foulbrood pathogen Paenibacillus larvae.</title>
        <authorList>
            <person name="Okamoto M."/>
            <person name="Kumagai M."/>
            <person name="Kanamori H."/>
            <person name="Takamatsu D."/>
        </authorList>
    </citation>
    <scope>NUCLEOTIDE SEQUENCE [LARGE SCALE GENOMIC DNA]</scope>
    <source>
        <strain evidence="1 2">J42TS3</strain>
    </source>
</reference>
<proteinExistence type="predicted"/>
<name>A0ABQ4MAP9_9BACL</name>
<evidence type="ECO:0000313" key="2">
    <source>
        <dbReference type="Proteomes" id="UP000679992"/>
    </source>
</evidence>